<dbReference type="AlphaFoldDB" id="G2XRR7"/>
<gene>
    <name evidence="1" type="ORF">BofuT4_uP065920.1</name>
</gene>
<dbReference type="InParanoid" id="G2XRR7"/>
<dbReference type="EMBL" id="FQ790258">
    <property type="protein sequence ID" value="CCD43405.1"/>
    <property type="molecule type" value="Genomic_DNA"/>
</dbReference>
<name>G2XRR7_BOTF4</name>
<protein>
    <submittedName>
        <fullName evidence="1">Uncharacterized protein</fullName>
    </submittedName>
</protein>
<reference evidence="2" key="1">
    <citation type="journal article" date="2011" name="PLoS Genet.">
        <title>Genomic analysis of the necrotrophic fungal pathogens Sclerotinia sclerotiorum and Botrytis cinerea.</title>
        <authorList>
            <person name="Amselem J."/>
            <person name="Cuomo C.A."/>
            <person name="van Kan J.A."/>
            <person name="Viaud M."/>
            <person name="Benito E.P."/>
            <person name="Couloux A."/>
            <person name="Coutinho P.M."/>
            <person name="de Vries R.P."/>
            <person name="Dyer P.S."/>
            <person name="Fillinger S."/>
            <person name="Fournier E."/>
            <person name="Gout L."/>
            <person name="Hahn M."/>
            <person name="Kohn L."/>
            <person name="Lapalu N."/>
            <person name="Plummer K.M."/>
            <person name="Pradier J.M."/>
            <person name="Quevillon E."/>
            <person name="Sharon A."/>
            <person name="Simon A."/>
            <person name="ten Have A."/>
            <person name="Tudzynski B."/>
            <person name="Tudzynski P."/>
            <person name="Wincker P."/>
            <person name="Andrew M."/>
            <person name="Anthouard V."/>
            <person name="Beever R.E."/>
            <person name="Beffa R."/>
            <person name="Benoit I."/>
            <person name="Bouzid O."/>
            <person name="Brault B."/>
            <person name="Chen Z."/>
            <person name="Choquer M."/>
            <person name="Collemare J."/>
            <person name="Cotton P."/>
            <person name="Danchin E.G."/>
            <person name="Da Silva C."/>
            <person name="Gautier A."/>
            <person name="Giraud C."/>
            <person name="Giraud T."/>
            <person name="Gonzalez C."/>
            <person name="Grossetete S."/>
            <person name="Guldener U."/>
            <person name="Henrissat B."/>
            <person name="Howlett B.J."/>
            <person name="Kodira C."/>
            <person name="Kretschmer M."/>
            <person name="Lappartient A."/>
            <person name="Leroch M."/>
            <person name="Levis C."/>
            <person name="Mauceli E."/>
            <person name="Neuveglise C."/>
            <person name="Oeser B."/>
            <person name="Pearson M."/>
            <person name="Poulain J."/>
            <person name="Poussereau N."/>
            <person name="Quesneville H."/>
            <person name="Rascle C."/>
            <person name="Schumacher J."/>
            <person name="Segurens B."/>
            <person name="Sexton A."/>
            <person name="Silva E."/>
            <person name="Sirven C."/>
            <person name="Soanes D.M."/>
            <person name="Talbot N.J."/>
            <person name="Templeton M."/>
            <person name="Yandava C."/>
            <person name="Yarden O."/>
            <person name="Zeng Q."/>
            <person name="Rollins J.A."/>
            <person name="Lebrun M.H."/>
            <person name="Dickman M."/>
        </authorList>
    </citation>
    <scope>NUCLEOTIDE SEQUENCE [LARGE SCALE GENOMIC DNA]</scope>
    <source>
        <strain evidence="2">T4</strain>
    </source>
</reference>
<evidence type="ECO:0000313" key="1">
    <source>
        <dbReference type="EMBL" id="CCD43405.1"/>
    </source>
</evidence>
<dbReference type="HOGENOM" id="CLU_2812012_0_0_1"/>
<organism evidence="1 2">
    <name type="scientific">Botryotinia fuckeliana (strain T4)</name>
    <name type="common">Noble rot fungus</name>
    <name type="synonym">Botrytis cinerea</name>
    <dbReference type="NCBI Taxonomy" id="999810"/>
    <lineage>
        <taxon>Eukaryota</taxon>
        <taxon>Fungi</taxon>
        <taxon>Dikarya</taxon>
        <taxon>Ascomycota</taxon>
        <taxon>Pezizomycotina</taxon>
        <taxon>Leotiomycetes</taxon>
        <taxon>Helotiales</taxon>
        <taxon>Sclerotiniaceae</taxon>
        <taxon>Botrytis</taxon>
    </lineage>
</organism>
<proteinExistence type="predicted"/>
<sequence length="67" mass="7078">MRSSPKTPVSSLRSKVGLQHGPGSIGKSCGDLCLCSEFGIADVWFTLASGDLCMSMSSFCAVVHHFL</sequence>
<evidence type="ECO:0000313" key="2">
    <source>
        <dbReference type="Proteomes" id="UP000008177"/>
    </source>
</evidence>
<dbReference type="Proteomes" id="UP000008177">
    <property type="component" value="Unplaced contigs"/>
</dbReference>
<accession>G2XRR7</accession>